<evidence type="ECO:0000256" key="11">
    <source>
        <dbReference type="ARBA" id="ARBA00023136"/>
    </source>
</evidence>
<reference evidence="14 15" key="1">
    <citation type="journal article" date="2016" name="Nat. Commun.">
        <title>Thousands of microbial genomes shed light on interconnected biogeochemical processes in an aquifer system.</title>
        <authorList>
            <person name="Anantharaman K."/>
            <person name="Brown C.T."/>
            <person name="Hug L.A."/>
            <person name="Sharon I."/>
            <person name="Castelle C.J."/>
            <person name="Probst A.J."/>
            <person name="Thomas B.C."/>
            <person name="Singh A."/>
            <person name="Wilkins M.J."/>
            <person name="Karaoz U."/>
            <person name="Brodie E.L."/>
            <person name="Williams K.H."/>
            <person name="Hubbard S.S."/>
            <person name="Banfield J.F."/>
        </authorList>
    </citation>
    <scope>NUCLEOTIDE SEQUENCE [LARGE SCALE GENOMIC DNA]</scope>
</reference>
<comment type="caution">
    <text evidence="14">The sequence shown here is derived from an EMBL/GenBank/DDBJ whole genome shotgun (WGS) entry which is preliminary data.</text>
</comment>
<dbReference type="GO" id="GO:0006508">
    <property type="term" value="P:proteolysis"/>
    <property type="evidence" value="ECO:0007669"/>
    <property type="project" value="UniProtKB-KW"/>
</dbReference>
<evidence type="ECO:0000256" key="6">
    <source>
        <dbReference type="ARBA" id="ARBA00022723"/>
    </source>
</evidence>
<protein>
    <recommendedName>
        <fullName evidence="12">Protease HtpX homolog</fullName>
        <ecNumber evidence="12">3.4.24.-</ecNumber>
    </recommendedName>
</protein>
<accession>A0A1F5MGS5</accession>
<evidence type="ECO:0000256" key="3">
    <source>
        <dbReference type="ARBA" id="ARBA00022475"/>
    </source>
</evidence>
<keyword evidence="8 12" id="KW-0862">Zinc</keyword>
<feature type="binding site" evidence="12">
    <location>
        <position position="151"/>
    </location>
    <ligand>
        <name>Zn(2+)</name>
        <dbReference type="ChEBI" id="CHEBI:29105"/>
        <note>catalytic</note>
    </ligand>
</feature>
<evidence type="ECO:0000256" key="12">
    <source>
        <dbReference type="HAMAP-Rule" id="MF_00188"/>
    </source>
</evidence>
<keyword evidence="10 12" id="KW-0482">Metalloprotease</keyword>
<gene>
    <name evidence="12" type="primary">htpX</name>
    <name evidence="14" type="ORF">A3I48_00705</name>
</gene>
<keyword evidence="3 12" id="KW-1003">Cell membrane</keyword>
<keyword evidence="6 12" id="KW-0479">Metal-binding</keyword>
<dbReference type="PANTHER" id="PTHR43221">
    <property type="entry name" value="PROTEASE HTPX"/>
    <property type="match status" value="1"/>
</dbReference>
<feature type="transmembrane region" description="Helical" evidence="12">
    <location>
        <begin position="162"/>
        <end position="181"/>
    </location>
</feature>
<comment type="cofactor">
    <cofactor evidence="12">
        <name>Zn(2+)</name>
        <dbReference type="ChEBI" id="CHEBI:29105"/>
    </cofactor>
    <text evidence="12">Binds 1 zinc ion per subunit.</text>
</comment>
<evidence type="ECO:0000313" key="15">
    <source>
        <dbReference type="Proteomes" id="UP000178859"/>
    </source>
</evidence>
<keyword evidence="11 12" id="KW-0472">Membrane</keyword>
<feature type="binding site" evidence="12">
    <location>
        <position position="155"/>
    </location>
    <ligand>
        <name>Zn(2+)</name>
        <dbReference type="ChEBI" id="CHEBI:29105"/>
        <note>catalytic</note>
    </ligand>
</feature>
<organism evidence="14 15">
    <name type="scientific">Candidatus Daviesbacteria bacterium RIFCSPLOWO2_02_FULL_36_7</name>
    <dbReference type="NCBI Taxonomy" id="1797792"/>
    <lineage>
        <taxon>Bacteria</taxon>
        <taxon>Candidatus Daviesiibacteriota</taxon>
    </lineage>
</organism>
<dbReference type="Proteomes" id="UP000178859">
    <property type="component" value="Unassembled WGS sequence"/>
</dbReference>
<dbReference type="CDD" id="cd07340">
    <property type="entry name" value="M48B_Htpx_like"/>
    <property type="match status" value="1"/>
</dbReference>
<evidence type="ECO:0000256" key="7">
    <source>
        <dbReference type="ARBA" id="ARBA00022801"/>
    </source>
</evidence>
<dbReference type="GO" id="GO:0008270">
    <property type="term" value="F:zinc ion binding"/>
    <property type="evidence" value="ECO:0007669"/>
    <property type="project" value="UniProtKB-UniRule"/>
</dbReference>
<dbReference type="PANTHER" id="PTHR43221:SF1">
    <property type="entry name" value="PROTEASE HTPX"/>
    <property type="match status" value="1"/>
</dbReference>
<feature type="transmembrane region" description="Helical" evidence="12">
    <location>
        <begin position="18"/>
        <end position="36"/>
    </location>
</feature>
<dbReference type="Gene3D" id="3.30.2010.10">
    <property type="entry name" value="Metalloproteases ('zincins'), catalytic domain"/>
    <property type="match status" value="1"/>
</dbReference>
<dbReference type="GO" id="GO:0004222">
    <property type="term" value="F:metalloendopeptidase activity"/>
    <property type="evidence" value="ECO:0007669"/>
    <property type="project" value="UniProtKB-UniRule"/>
</dbReference>
<evidence type="ECO:0000256" key="1">
    <source>
        <dbReference type="ARBA" id="ARBA00004651"/>
    </source>
</evidence>
<keyword evidence="5 12" id="KW-0812">Transmembrane</keyword>
<sequence length="309" mass="33470">MATVNTAWDQVSGNIFKTWMIMFLFSLFTVGVIYVIAQGFGYGQMGGLGITGFALILAGLMNFISYFYSDKIVLGISGAKQIEKKDNPEIYRLVENLCIAAGLPLPKIYILTDSATNAFATGRNPQHAAICFTTGILDKLNKTELEGVAAHELSHVGNRDTLLMSVVSVLVGTIALLADFFMRSMLFGGRGRDREGSNTIFVIIAIVAAILAPIIATLIQLAVSRRRELLADASGVLLTRYPEGLASALLKISSDREPLEAANRGTAHLYIINPLKGKDAASWLAGLFNTHPPIEVRVKALREMEGHVN</sequence>
<feature type="transmembrane region" description="Helical" evidence="12">
    <location>
        <begin position="48"/>
        <end position="68"/>
    </location>
</feature>
<evidence type="ECO:0000256" key="5">
    <source>
        <dbReference type="ARBA" id="ARBA00022692"/>
    </source>
</evidence>
<dbReference type="EMBL" id="MFDT01000054">
    <property type="protein sequence ID" value="OGE64564.1"/>
    <property type="molecule type" value="Genomic_DNA"/>
</dbReference>
<evidence type="ECO:0000256" key="10">
    <source>
        <dbReference type="ARBA" id="ARBA00023049"/>
    </source>
</evidence>
<dbReference type="InterPro" id="IPR022919">
    <property type="entry name" value="Pept_M48_protease_HtpX"/>
</dbReference>
<evidence type="ECO:0000313" key="14">
    <source>
        <dbReference type="EMBL" id="OGE64564.1"/>
    </source>
</evidence>
<keyword evidence="4 12" id="KW-0645">Protease</keyword>
<comment type="similarity">
    <text evidence="2 12">Belongs to the peptidase M48B family.</text>
</comment>
<dbReference type="AlphaFoldDB" id="A0A1F5MGS5"/>
<dbReference type="HAMAP" id="MF_00188">
    <property type="entry name" value="Pept_M48_protease_HtpX"/>
    <property type="match status" value="1"/>
</dbReference>
<dbReference type="EC" id="3.4.24.-" evidence="12"/>
<keyword evidence="7 12" id="KW-0378">Hydrolase</keyword>
<feature type="domain" description="Peptidase M48" evidence="13">
    <location>
        <begin position="85"/>
        <end position="304"/>
    </location>
</feature>
<evidence type="ECO:0000256" key="4">
    <source>
        <dbReference type="ARBA" id="ARBA00022670"/>
    </source>
</evidence>
<keyword evidence="9 12" id="KW-1133">Transmembrane helix</keyword>
<evidence type="ECO:0000256" key="8">
    <source>
        <dbReference type="ARBA" id="ARBA00022833"/>
    </source>
</evidence>
<name>A0A1F5MGS5_9BACT</name>
<dbReference type="GO" id="GO:0005886">
    <property type="term" value="C:plasma membrane"/>
    <property type="evidence" value="ECO:0007669"/>
    <property type="project" value="UniProtKB-SubCell"/>
</dbReference>
<dbReference type="InterPro" id="IPR050083">
    <property type="entry name" value="HtpX_protease"/>
</dbReference>
<feature type="transmembrane region" description="Helical" evidence="12">
    <location>
        <begin position="201"/>
        <end position="223"/>
    </location>
</feature>
<evidence type="ECO:0000256" key="9">
    <source>
        <dbReference type="ARBA" id="ARBA00022989"/>
    </source>
</evidence>
<feature type="binding site" evidence="12">
    <location>
        <position position="228"/>
    </location>
    <ligand>
        <name>Zn(2+)</name>
        <dbReference type="ChEBI" id="CHEBI:29105"/>
        <note>catalytic</note>
    </ligand>
</feature>
<proteinExistence type="inferred from homology"/>
<comment type="subcellular location">
    <subcellularLocation>
        <location evidence="1 12">Cell membrane</location>
        <topology evidence="1 12">Multi-pass membrane protein</topology>
    </subcellularLocation>
</comment>
<evidence type="ECO:0000256" key="2">
    <source>
        <dbReference type="ARBA" id="ARBA00009779"/>
    </source>
</evidence>
<evidence type="ECO:0000259" key="13">
    <source>
        <dbReference type="Pfam" id="PF01435"/>
    </source>
</evidence>
<feature type="active site" evidence="12">
    <location>
        <position position="152"/>
    </location>
</feature>
<dbReference type="Pfam" id="PF01435">
    <property type="entry name" value="Peptidase_M48"/>
    <property type="match status" value="1"/>
</dbReference>
<dbReference type="InterPro" id="IPR001915">
    <property type="entry name" value="Peptidase_M48"/>
</dbReference>